<gene>
    <name evidence="7" type="ORF">AWB80_05970</name>
</gene>
<keyword evidence="3 5" id="KW-0460">Magnesium</keyword>
<dbReference type="GO" id="GO:0006107">
    <property type="term" value="P:oxaloacetate metabolic process"/>
    <property type="evidence" value="ECO:0007669"/>
    <property type="project" value="TreeGrafter"/>
</dbReference>
<reference evidence="7" key="1">
    <citation type="submission" date="2016-01" db="EMBL/GenBank/DDBJ databases">
        <authorList>
            <person name="Peeters C."/>
        </authorList>
    </citation>
    <scope>NUCLEOTIDE SEQUENCE [LARGE SCALE GENOMIC DNA]</scope>
    <source>
        <strain evidence="7">LMG 29323</strain>
    </source>
</reference>
<evidence type="ECO:0000256" key="1">
    <source>
        <dbReference type="ARBA" id="ARBA00001946"/>
    </source>
</evidence>
<dbReference type="AlphaFoldDB" id="A0A158CWI5"/>
<keyword evidence="7" id="KW-0456">Lyase</keyword>
<comment type="cofactor">
    <cofactor evidence="1">
        <name>Mg(2+)</name>
        <dbReference type="ChEBI" id="CHEBI:18420"/>
    </cofactor>
</comment>
<keyword evidence="2 5" id="KW-0479">Metal-binding</keyword>
<keyword evidence="8" id="KW-1185">Reference proteome</keyword>
<feature type="binding site" evidence="4">
    <location>
        <position position="72"/>
    </location>
    <ligand>
        <name>substrate</name>
    </ligand>
</feature>
<dbReference type="RefSeq" id="WP_061178311.1">
    <property type="nucleotide sequence ID" value="NZ_FCOE02000027.1"/>
</dbReference>
<dbReference type="InterPro" id="IPR005000">
    <property type="entry name" value="Aldolase/citrate-lyase_domain"/>
</dbReference>
<evidence type="ECO:0000256" key="2">
    <source>
        <dbReference type="ARBA" id="ARBA00022723"/>
    </source>
</evidence>
<dbReference type="SUPFAM" id="SSF51621">
    <property type="entry name" value="Phosphoenolpyruvate/pyruvate domain"/>
    <property type="match status" value="1"/>
</dbReference>
<feature type="domain" description="HpcH/HpaI aldolase/citrate lyase" evidence="6">
    <location>
        <begin position="11"/>
        <end position="222"/>
    </location>
</feature>
<proteinExistence type="predicted"/>
<dbReference type="STRING" id="1777141.AWB80_05970"/>
<feature type="binding site" evidence="4">
    <location>
        <position position="128"/>
    </location>
    <ligand>
        <name>substrate</name>
    </ligand>
</feature>
<evidence type="ECO:0000256" key="3">
    <source>
        <dbReference type="ARBA" id="ARBA00022842"/>
    </source>
</evidence>
<dbReference type="EMBL" id="FCOE02000027">
    <property type="protein sequence ID" value="SAK86669.1"/>
    <property type="molecule type" value="Genomic_DNA"/>
</dbReference>
<dbReference type="Proteomes" id="UP000054911">
    <property type="component" value="Unassembled WGS sequence"/>
</dbReference>
<dbReference type="InterPro" id="IPR015813">
    <property type="entry name" value="Pyrv/PenolPyrv_kinase-like_dom"/>
</dbReference>
<dbReference type="InterPro" id="IPR040442">
    <property type="entry name" value="Pyrv_kinase-like_dom_sf"/>
</dbReference>
<organism evidence="7 8">
    <name type="scientific">Caballeronia pedi</name>
    <dbReference type="NCBI Taxonomy" id="1777141"/>
    <lineage>
        <taxon>Bacteria</taxon>
        <taxon>Pseudomonadati</taxon>
        <taxon>Pseudomonadota</taxon>
        <taxon>Betaproteobacteria</taxon>
        <taxon>Burkholderiales</taxon>
        <taxon>Burkholderiaceae</taxon>
        <taxon>Caballeronia</taxon>
    </lineage>
</organism>
<dbReference type="PIRSF" id="PIRSF015582">
    <property type="entry name" value="Cit_lyase_B"/>
    <property type="match status" value="1"/>
</dbReference>
<feature type="binding site" evidence="5">
    <location>
        <position position="155"/>
    </location>
    <ligand>
        <name>Mg(2+)</name>
        <dbReference type="ChEBI" id="CHEBI:18420"/>
    </ligand>
</feature>
<accession>A0A158CWI5</accession>
<dbReference type="PANTHER" id="PTHR32308">
    <property type="entry name" value="LYASE BETA SUBUNIT, PUTATIVE (AFU_ORTHOLOGUE AFUA_4G13030)-RELATED"/>
    <property type="match status" value="1"/>
</dbReference>
<dbReference type="InterPro" id="IPR011206">
    <property type="entry name" value="Citrate_lyase_beta/mcl1/mcl2"/>
</dbReference>
<evidence type="ECO:0000259" key="6">
    <source>
        <dbReference type="Pfam" id="PF03328"/>
    </source>
</evidence>
<dbReference type="Pfam" id="PF03328">
    <property type="entry name" value="HpcH_HpaI"/>
    <property type="match status" value="1"/>
</dbReference>
<evidence type="ECO:0000256" key="5">
    <source>
        <dbReference type="PIRSR" id="PIRSR015582-2"/>
    </source>
</evidence>
<evidence type="ECO:0000256" key="4">
    <source>
        <dbReference type="PIRSR" id="PIRSR015582-1"/>
    </source>
</evidence>
<evidence type="ECO:0000313" key="8">
    <source>
        <dbReference type="Proteomes" id="UP000054911"/>
    </source>
</evidence>
<dbReference type="OrthoDB" id="348111at2"/>
<comment type="caution">
    <text evidence="7">The sequence shown here is derived from an EMBL/GenBank/DDBJ whole genome shotgun (WGS) entry which is preliminary data.</text>
</comment>
<dbReference type="GO" id="GO:0000287">
    <property type="term" value="F:magnesium ion binding"/>
    <property type="evidence" value="ECO:0007669"/>
    <property type="project" value="TreeGrafter"/>
</dbReference>
<dbReference type="Gene3D" id="3.20.20.60">
    <property type="entry name" value="Phosphoenolpyruvate-binding domains"/>
    <property type="match status" value="1"/>
</dbReference>
<dbReference type="GO" id="GO:0016829">
    <property type="term" value="F:lyase activity"/>
    <property type="evidence" value="ECO:0007669"/>
    <property type="project" value="UniProtKB-KW"/>
</dbReference>
<sequence>MTRALAHRMRRSMLITPAHRPDRMAGAMKLAVDSFVFDLEDGVPPARRDEARANLARLMPALDFGGRERVVRINAVGTAECQRDLDAIPLPHCDALLVPKVEAPEQLRWLDDALARHGASPQLIVTLETPRGVLNALAIGDASARCCAFFFGSGDYTMETGAAITPTALLWARSTIVAAAGAIGCDAIDAPYLHGLRDPHGTHEDALRAKELGFSGKVVFHPAQVDAVNRAFTPTEAEAARARRIVDAFEAVKASGEGTAIVDGEFVAIDLVPRMQRMLDVAAFAQGRSS</sequence>
<protein>
    <submittedName>
        <fullName evidence="7">Citrate lyase subunit beta</fullName>
    </submittedName>
</protein>
<dbReference type="PANTHER" id="PTHR32308:SF0">
    <property type="entry name" value="HPCH_HPAI ALDOLASE_CITRATE LYASE DOMAIN-CONTAINING PROTEIN"/>
    <property type="match status" value="1"/>
</dbReference>
<feature type="binding site" evidence="5">
    <location>
        <position position="128"/>
    </location>
    <ligand>
        <name>Mg(2+)</name>
        <dbReference type="ChEBI" id="CHEBI:18420"/>
    </ligand>
</feature>
<name>A0A158CWI5_9BURK</name>
<evidence type="ECO:0000313" key="7">
    <source>
        <dbReference type="EMBL" id="SAK86669.1"/>
    </source>
</evidence>